<accession>A0A830HU20</accession>
<keyword evidence="3" id="KW-1185">Reference proteome</keyword>
<evidence type="ECO:0000313" key="3">
    <source>
        <dbReference type="Proteomes" id="UP000660262"/>
    </source>
</evidence>
<evidence type="ECO:0000256" key="1">
    <source>
        <dbReference type="SAM" id="MobiDB-lite"/>
    </source>
</evidence>
<organism evidence="2 3">
    <name type="scientific">Pycnococcus provasolii</name>
    <dbReference type="NCBI Taxonomy" id="41880"/>
    <lineage>
        <taxon>Eukaryota</taxon>
        <taxon>Viridiplantae</taxon>
        <taxon>Chlorophyta</taxon>
        <taxon>Pseudoscourfieldiophyceae</taxon>
        <taxon>Pseudoscourfieldiales</taxon>
        <taxon>Pycnococcaceae</taxon>
        <taxon>Pycnococcus</taxon>
    </lineage>
</organism>
<dbReference type="Proteomes" id="UP000660262">
    <property type="component" value="Unassembled WGS sequence"/>
</dbReference>
<comment type="caution">
    <text evidence="2">The sequence shown here is derived from an EMBL/GenBank/DDBJ whole genome shotgun (WGS) entry which is preliminary data.</text>
</comment>
<sequence>MADSDPPPPRSSNNHGSLCLSLTLSQPACLAAAGCGAKCVAAAMATCREARDAARGTHEVQKRVIEVRVHNHGTIQSLQDPSLPHLGPSNGIFVGGRDPTKELEEACEMVALMSVDATKGRVLFTVTLGCHNACPECFCTESDSFAVRALVRHLGTWSWVPVLTVYNLVTTTRRVDEVIAVASTSVERELNDALDLDDGQLGFVVRTLIEKSNVRHHGGKNPWSYMKAVHAWNKYRTHTLPDRWTFRETAGGLDFPPPPPPQEWSGIYPKRPRSLDGDALDDDMARCFPRGWTCAAPDDDLPEICKKIVTYIDMPPPFSIPTSFCHSLVSGNTWPPLGARYNMELHWTCPRFMVLGVERLFIGYGPLADANGNGEPDARIFTTANFDELIAGWNREPPAEFETFELLEAWRDDIIETRTVNAWAMVSRLEAHRGHNTDEDDDFSEDFSEDEDVWVSV</sequence>
<dbReference type="EMBL" id="BNJQ01000023">
    <property type="protein sequence ID" value="GHP09001.1"/>
    <property type="molecule type" value="Genomic_DNA"/>
</dbReference>
<reference evidence="2" key="1">
    <citation type="submission" date="2020-10" db="EMBL/GenBank/DDBJ databases">
        <title>Unveiling of a novel bifunctional photoreceptor, Dualchrome1, isolated from a cosmopolitan green alga.</title>
        <authorList>
            <person name="Suzuki S."/>
            <person name="Kawachi M."/>
        </authorList>
    </citation>
    <scope>NUCLEOTIDE SEQUENCE</scope>
    <source>
        <strain evidence="2">NIES 2893</strain>
    </source>
</reference>
<feature type="compositionally biased region" description="Acidic residues" evidence="1">
    <location>
        <begin position="438"/>
        <end position="457"/>
    </location>
</feature>
<gene>
    <name evidence="2" type="ORF">PPROV_000773800</name>
</gene>
<proteinExistence type="predicted"/>
<name>A0A830HU20_9CHLO</name>
<dbReference type="AlphaFoldDB" id="A0A830HU20"/>
<evidence type="ECO:0000313" key="2">
    <source>
        <dbReference type="EMBL" id="GHP09001.1"/>
    </source>
</evidence>
<feature type="region of interest" description="Disordered" evidence="1">
    <location>
        <begin position="434"/>
        <end position="457"/>
    </location>
</feature>
<protein>
    <submittedName>
        <fullName evidence="2">Uncharacterized protein</fullName>
    </submittedName>
</protein>